<gene>
    <name evidence="2" type="ORF">SDRG_05072</name>
</gene>
<feature type="transmembrane region" description="Helical" evidence="1">
    <location>
        <begin position="898"/>
        <end position="921"/>
    </location>
</feature>
<evidence type="ECO:0000313" key="3">
    <source>
        <dbReference type="Proteomes" id="UP000030762"/>
    </source>
</evidence>
<dbReference type="InParanoid" id="T0QHQ9"/>
<protein>
    <recommendedName>
        <fullName evidence="4">Transmembrane protein</fullName>
    </recommendedName>
</protein>
<keyword evidence="1" id="KW-1133">Transmembrane helix</keyword>
<dbReference type="OrthoDB" id="69024at2759"/>
<dbReference type="eggNOG" id="ENOG502SD6V">
    <property type="taxonomic scope" value="Eukaryota"/>
</dbReference>
<keyword evidence="3" id="KW-1185">Reference proteome</keyword>
<keyword evidence="1" id="KW-0812">Transmembrane</keyword>
<feature type="transmembrane region" description="Helical" evidence="1">
    <location>
        <begin position="768"/>
        <end position="791"/>
    </location>
</feature>
<reference evidence="2 3" key="1">
    <citation type="submission" date="2012-04" db="EMBL/GenBank/DDBJ databases">
        <title>The Genome Sequence of Saprolegnia declina VS20.</title>
        <authorList>
            <consortium name="The Broad Institute Genome Sequencing Platform"/>
            <person name="Russ C."/>
            <person name="Nusbaum C."/>
            <person name="Tyler B."/>
            <person name="van West P."/>
            <person name="Dieguez-Uribeondo J."/>
            <person name="de Bruijn I."/>
            <person name="Tripathy S."/>
            <person name="Jiang R."/>
            <person name="Young S.K."/>
            <person name="Zeng Q."/>
            <person name="Gargeya S."/>
            <person name="Fitzgerald M."/>
            <person name="Haas B."/>
            <person name="Abouelleil A."/>
            <person name="Alvarado L."/>
            <person name="Arachchi H.M."/>
            <person name="Berlin A."/>
            <person name="Chapman S.B."/>
            <person name="Goldberg J."/>
            <person name="Griggs A."/>
            <person name="Gujja S."/>
            <person name="Hansen M."/>
            <person name="Howarth C."/>
            <person name="Imamovic A."/>
            <person name="Larimer J."/>
            <person name="McCowen C."/>
            <person name="Montmayeur A."/>
            <person name="Murphy C."/>
            <person name="Neiman D."/>
            <person name="Pearson M."/>
            <person name="Priest M."/>
            <person name="Roberts A."/>
            <person name="Saif S."/>
            <person name="Shea T."/>
            <person name="Sisk P."/>
            <person name="Sykes S."/>
            <person name="Wortman J."/>
            <person name="Nusbaum C."/>
            <person name="Birren B."/>
        </authorList>
    </citation>
    <scope>NUCLEOTIDE SEQUENCE [LARGE SCALE GENOMIC DNA]</scope>
    <source>
        <strain evidence="2 3">VS20</strain>
    </source>
</reference>
<dbReference type="GeneID" id="19945799"/>
<sequence length="1789" mass="197869">MTQIHEDAPARGPTLQRLRWTHQIAGLVYMYLSLATGLYYVYVLTPTFGNDLWWANYNVSGHQSFLVDVVNRALATSRNGSLDLFAPASAMRKTYTSLVPTTSIYHTYPWRVILSEFVTIEYAVANLRTISASWSMRMMTQYCWVDFEKRWEVAHTAKRVARCHAQYTTNGAAYLETVLRNVVWDDFLATWCGPANEFTVAVQDALLETSAGVAWLDATAVARDTTSIDDEKAYWRQHRITYFQLQWANRRGPGITESMVLTNALGIEQVVTLKNMDMPTGPWSSQIMYWRFINDIFVLQTHNRSLVRQSPNHFERNFSTMPALDLEVYQGLCTAALGCVGAINLLHTQLGPFLSVDMFYMGVPHALRDAYAAYNAVLQPLLVYNESARALYDAVPELVVAPTPPSWRQPNWTFYGGNPMCVRRKGSSYVQQSFDFSDACSGTPPLTVSFSKDAAVFALLLHSSSVSKADICALTTSQRACTEFLSSAQALATCLPQIPDADAVDAAMLSASVSFLQLATNASSNWMLLYQPLLDASSPAWSFFGRVCFFDYIIGRREVVSFQGDVSNATIMSNAYAAVAYSTGQDEASLKKSTRLVIYFVMYTSAMVTGVVGLASLYAISSRLHFVGRNLLYFNRIVGSVWLGRPLQWLRGVTALCMLSTAPVELVLEHGYTRLAQAPRSLFMSAIVTGEATWIIYVINDILLLVFSPEMTRLFAPLSSLGVWVALFAVDVAAPLSVTATLNRACYSTDMDYYLYCESAAIAVGSSMRLTCLVGIQGVGVLAAVVIAWLYDRSRRGAELLGGPSPPLSVAGVCTVYTTSILAHAWRMDTVVSVLSGMIPLRLESEHYLFDIKSWSWIVDTITHERAAPIAPLMAPRTASLPVQASLEVQAKRSRASLLAVLFGLTYMVTSILGSVSYIAVSETDLANDIWWATFNITGTHVFLANWFNGQLYMGAELPSFSLASPNISQLGSFESSTSVFVLSADNFGSNLQHTQLNTLPTIIAGLRSMDACTHAPWIFTQYCFLDFQQTWPMANSARRQERCASMTTNGAVYLESLLRNVNWDDWQPCWGPAFQIAIANDLQTSLDGQRWLHQMQAQNPLSIADEATYWRTFDIATYDVQWQNYKQIGLLSSYSVESAYGLVFPLTLHSINGSYRFQSQTSFKGYWALASDLAAVTSNTSGIGGMSLLRSSHRYAFANTSMTSVLTRNATLSAPLAGSFVLIQDMVGPFGSIDMLYVGVPRVLNIDMIDLINAIRAASMASDASQRAYASLIVPDSMYVTPGIWLYSKWISFGGSPLCADIGLSTGIAVTSGMLNLLSSNKPCSLSRGQARSGPTTEFMVVATIMASLTRNSNFTGICELDTASTSHCVPDMLATVEFVRIYMPSINGPSIAASRARVQQLHIQLIQFMRRNLSSPLFLTSYELSETPDDFAFASWILLMEWIAGVREVVQLVGDHGTLTVLGELLLPAQQKVHPYEIPTSGATYARAAVQYITAVVILVAGLTVAYIITSRGRIEGRNMFSLGSVGGVVWIGRPLLFLRSITAIGILSTGTLSLEFNGYLSYLHVSVTPWYQTLIEANELTWLAAVVNDIFIAYTREYNRYYNAINIALVWLVAGCVSLRHPAHHVASMQRAVDSCDVVEVDFQMVCRSVQIQIGQFSRLLLLIGIVFAVKLFCYVVTRLYIGEPTPARAQSIVLYAGAKFLFRHKTWIYHDVYYLDRASALLNGMVTLRWREALYVLDIKTWRVFGVDMDRVPANAGRHVRGAIPLQNSTDRDSSFLPVGPLAKP</sequence>
<dbReference type="VEuPathDB" id="FungiDB:SDRG_05072"/>
<organism evidence="2 3">
    <name type="scientific">Saprolegnia diclina (strain VS20)</name>
    <dbReference type="NCBI Taxonomy" id="1156394"/>
    <lineage>
        <taxon>Eukaryota</taxon>
        <taxon>Sar</taxon>
        <taxon>Stramenopiles</taxon>
        <taxon>Oomycota</taxon>
        <taxon>Saprolegniomycetes</taxon>
        <taxon>Saprolegniales</taxon>
        <taxon>Saprolegniaceae</taxon>
        <taxon>Saprolegnia</taxon>
    </lineage>
</organism>
<feature type="transmembrane region" description="Helical" evidence="1">
    <location>
        <begin position="1491"/>
        <end position="1511"/>
    </location>
</feature>
<feature type="transmembrane region" description="Helical" evidence="1">
    <location>
        <begin position="682"/>
        <end position="707"/>
    </location>
</feature>
<evidence type="ECO:0000313" key="2">
    <source>
        <dbReference type="EMBL" id="EQC37469.1"/>
    </source>
</evidence>
<feature type="transmembrane region" description="Helical" evidence="1">
    <location>
        <begin position="1663"/>
        <end position="1685"/>
    </location>
</feature>
<name>T0QHQ9_SAPDV</name>
<feature type="transmembrane region" description="Helical" evidence="1">
    <location>
        <begin position="596"/>
        <end position="620"/>
    </location>
</feature>
<dbReference type="RefSeq" id="XP_008608989.1">
    <property type="nucleotide sequence ID" value="XM_008610767.1"/>
</dbReference>
<accession>T0QHQ9</accession>
<evidence type="ECO:0008006" key="4">
    <source>
        <dbReference type="Google" id="ProtNLM"/>
    </source>
</evidence>
<dbReference type="EMBL" id="JH767144">
    <property type="protein sequence ID" value="EQC37469.1"/>
    <property type="molecule type" value="Genomic_DNA"/>
</dbReference>
<proteinExistence type="predicted"/>
<dbReference type="OMA" id="HRYAFAN"/>
<dbReference type="Proteomes" id="UP000030762">
    <property type="component" value="Unassembled WGS sequence"/>
</dbReference>
<feature type="transmembrane region" description="Helical" evidence="1">
    <location>
        <begin position="1604"/>
        <end position="1622"/>
    </location>
</feature>
<feature type="transmembrane region" description="Helical" evidence="1">
    <location>
        <begin position="714"/>
        <end position="734"/>
    </location>
</feature>
<keyword evidence="1" id="KW-0472">Membrane</keyword>
<evidence type="ECO:0000256" key="1">
    <source>
        <dbReference type="SAM" id="Phobius"/>
    </source>
</evidence>
<feature type="transmembrane region" description="Helical" evidence="1">
    <location>
        <begin position="24"/>
        <end position="42"/>
    </location>
</feature>